<dbReference type="CDD" id="cd05233">
    <property type="entry name" value="SDR_c"/>
    <property type="match status" value="1"/>
</dbReference>
<reference evidence="5" key="1">
    <citation type="journal article" date="2020" name="Stud. Mycol.">
        <title>101 Dothideomycetes genomes: a test case for predicting lifestyles and emergence of pathogens.</title>
        <authorList>
            <person name="Haridas S."/>
            <person name="Albert R."/>
            <person name="Binder M."/>
            <person name="Bloem J."/>
            <person name="Labutti K."/>
            <person name="Salamov A."/>
            <person name="Andreopoulos B."/>
            <person name="Baker S."/>
            <person name="Barry K."/>
            <person name="Bills G."/>
            <person name="Bluhm B."/>
            <person name="Cannon C."/>
            <person name="Castanera R."/>
            <person name="Culley D."/>
            <person name="Daum C."/>
            <person name="Ezra D."/>
            <person name="Gonzalez J."/>
            <person name="Henrissat B."/>
            <person name="Kuo A."/>
            <person name="Liang C."/>
            <person name="Lipzen A."/>
            <person name="Lutzoni F."/>
            <person name="Magnuson J."/>
            <person name="Mondo S."/>
            <person name="Nolan M."/>
            <person name="Ohm R."/>
            <person name="Pangilinan J."/>
            <person name="Park H.-J."/>
            <person name="Ramirez L."/>
            <person name="Alfaro M."/>
            <person name="Sun H."/>
            <person name="Tritt A."/>
            <person name="Yoshinaga Y."/>
            <person name="Zwiers L.-H."/>
            <person name="Turgeon B."/>
            <person name="Goodwin S."/>
            <person name="Spatafora J."/>
            <person name="Crous P."/>
            <person name="Grigoriev I."/>
        </authorList>
    </citation>
    <scope>NUCLEOTIDE SEQUENCE</scope>
    <source>
        <strain evidence="5">CBS 122367</strain>
    </source>
</reference>
<dbReference type="Pfam" id="PF00106">
    <property type="entry name" value="adh_short"/>
    <property type="match status" value="1"/>
</dbReference>
<dbReference type="Proteomes" id="UP000799291">
    <property type="component" value="Unassembled WGS sequence"/>
</dbReference>
<dbReference type="AlphaFoldDB" id="A0A6G1IPQ9"/>
<dbReference type="InterPro" id="IPR057326">
    <property type="entry name" value="KR_dom"/>
</dbReference>
<evidence type="ECO:0000256" key="2">
    <source>
        <dbReference type="ARBA" id="ARBA00023002"/>
    </source>
</evidence>
<protein>
    <submittedName>
        <fullName evidence="5">NAD(P)-binding protein</fullName>
    </submittedName>
</protein>
<dbReference type="PRINTS" id="PR00080">
    <property type="entry name" value="SDRFAMILY"/>
</dbReference>
<proteinExistence type="inferred from homology"/>
<dbReference type="PANTHER" id="PTHR42760:SF37">
    <property type="entry name" value="CLAVALDEHYDE DEHYDROGENASE"/>
    <property type="match status" value="1"/>
</dbReference>
<evidence type="ECO:0000256" key="1">
    <source>
        <dbReference type="ARBA" id="ARBA00006484"/>
    </source>
</evidence>
<keyword evidence="6" id="KW-1185">Reference proteome</keyword>
<dbReference type="EMBL" id="MU005600">
    <property type="protein sequence ID" value="KAF2679931.1"/>
    <property type="molecule type" value="Genomic_DNA"/>
</dbReference>
<dbReference type="PRINTS" id="PR00081">
    <property type="entry name" value="GDHRDH"/>
</dbReference>
<dbReference type="OrthoDB" id="1933717at2759"/>
<feature type="domain" description="Ketoreductase" evidence="4">
    <location>
        <begin position="40"/>
        <end position="218"/>
    </location>
</feature>
<accession>A0A6G1IPQ9</accession>
<evidence type="ECO:0000259" key="4">
    <source>
        <dbReference type="SMART" id="SM00822"/>
    </source>
</evidence>
<evidence type="ECO:0000313" key="5">
    <source>
        <dbReference type="EMBL" id="KAF2679931.1"/>
    </source>
</evidence>
<dbReference type="SMART" id="SM00822">
    <property type="entry name" value="PKS_KR"/>
    <property type="match status" value="1"/>
</dbReference>
<dbReference type="SUPFAM" id="SSF51735">
    <property type="entry name" value="NAD(P)-binding Rossmann-fold domains"/>
    <property type="match status" value="1"/>
</dbReference>
<gene>
    <name evidence="5" type="ORF">K458DRAFT_460426</name>
</gene>
<dbReference type="Gene3D" id="3.40.50.720">
    <property type="entry name" value="NAD(P)-binding Rossmann-like Domain"/>
    <property type="match status" value="1"/>
</dbReference>
<comment type="similarity">
    <text evidence="1 3">Belongs to the short-chain dehydrogenases/reductases (SDR) family.</text>
</comment>
<organism evidence="5 6">
    <name type="scientific">Lentithecium fluviatile CBS 122367</name>
    <dbReference type="NCBI Taxonomy" id="1168545"/>
    <lineage>
        <taxon>Eukaryota</taxon>
        <taxon>Fungi</taxon>
        <taxon>Dikarya</taxon>
        <taxon>Ascomycota</taxon>
        <taxon>Pezizomycotina</taxon>
        <taxon>Dothideomycetes</taxon>
        <taxon>Pleosporomycetidae</taxon>
        <taxon>Pleosporales</taxon>
        <taxon>Massarineae</taxon>
        <taxon>Lentitheciaceae</taxon>
        <taxon>Lentithecium</taxon>
    </lineage>
</organism>
<dbReference type="InterPro" id="IPR002347">
    <property type="entry name" value="SDR_fam"/>
</dbReference>
<evidence type="ECO:0000313" key="6">
    <source>
        <dbReference type="Proteomes" id="UP000799291"/>
    </source>
</evidence>
<dbReference type="PANTHER" id="PTHR42760">
    <property type="entry name" value="SHORT-CHAIN DEHYDROGENASES/REDUCTASES FAMILY MEMBER"/>
    <property type="match status" value="1"/>
</dbReference>
<dbReference type="InterPro" id="IPR036291">
    <property type="entry name" value="NAD(P)-bd_dom_sf"/>
</dbReference>
<keyword evidence="2" id="KW-0560">Oxidoreductase</keyword>
<dbReference type="GO" id="GO:0016616">
    <property type="term" value="F:oxidoreductase activity, acting on the CH-OH group of donors, NAD or NADP as acceptor"/>
    <property type="evidence" value="ECO:0007669"/>
    <property type="project" value="UniProtKB-ARBA"/>
</dbReference>
<evidence type="ECO:0000256" key="3">
    <source>
        <dbReference type="RuleBase" id="RU000363"/>
    </source>
</evidence>
<sequence>MAANFDPDMYTLPFQLTKRMHRDVYPALDPQKLSHLAAGKVVLVTGAGGGLGFAIAKMWAESGAKGVVLVGRDAKKLEDTVSDIKGDILIAAGDLSNEDNVKGIFDKSVAKYGTVDVVVNAAGRGNVDTMIGKVLPSQWWLDYEANVKGLYNLAHHFINMTNGTGTLINLVSLGASFLIPGMSSYSSAKLAAIKLGEYLDLELPNLRTFSIHPGIVEASSSGRGMVIDAFTPVAKDKQELTAAMTLYLQKPEAEFLRGGFMSVNWDVEQMERHREEIVEGKLLRLGFIGGKLGPDGHPWTVRTTE</sequence>
<name>A0A6G1IPQ9_9PLEO</name>